<dbReference type="Pfam" id="PF02826">
    <property type="entry name" value="2-Hacid_dh_C"/>
    <property type="match status" value="1"/>
</dbReference>
<keyword evidence="3" id="KW-0520">NAD</keyword>
<dbReference type="PROSITE" id="PS00671">
    <property type="entry name" value="D_2_HYDROXYACID_DH_3"/>
    <property type="match status" value="1"/>
</dbReference>
<dbReference type="Gene3D" id="3.40.50.720">
    <property type="entry name" value="NAD(P)-binding Rossmann-like Domain"/>
    <property type="match status" value="2"/>
</dbReference>
<evidence type="ECO:0000256" key="2">
    <source>
        <dbReference type="ARBA" id="ARBA00023002"/>
    </source>
</evidence>
<dbReference type="Proteomes" id="UP000228568">
    <property type="component" value="Unassembled WGS sequence"/>
</dbReference>
<dbReference type="InterPro" id="IPR036291">
    <property type="entry name" value="NAD(P)-bd_dom_sf"/>
</dbReference>
<feature type="domain" description="D-isomer specific 2-hydroxyacid dehydrogenase NAD-binding" evidence="6">
    <location>
        <begin position="109"/>
        <end position="304"/>
    </location>
</feature>
<dbReference type="GO" id="GO:0051287">
    <property type="term" value="F:NAD binding"/>
    <property type="evidence" value="ECO:0007669"/>
    <property type="project" value="InterPro"/>
</dbReference>
<dbReference type="GO" id="GO:0008720">
    <property type="term" value="F:D-lactate dehydrogenase (NAD+) activity"/>
    <property type="evidence" value="ECO:0007669"/>
    <property type="project" value="TreeGrafter"/>
</dbReference>
<evidence type="ECO:0000313" key="7">
    <source>
        <dbReference type="EMBL" id="PIZ94247.1"/>
    </source>
</evidence>
<name>A0A2M7V6G7_9BACT</name>
<dbReference type="Pfam" id="PF00389">
    <property type="entry name" value="2-Hacid_dh"/>
    <property type="match status" value="1"/>
</dbReference>
<dbReference type="InterPro" id="IPR006139">
    <property type="entry name" value="D-isomer_2_OHA_DH_cat_dom"/>
</dbReference>
<dbReference type="InterPro" id="IPR006140">
    <property type="entry name" value="D-isomer_DH_NAD-bd"/>
</dbReference>
<comment type="caution">
    <text evidence="7">The sequence shown here is derived from an EMBL/GenBank/DDBJ whole genome shotgun (WGS) entry which is preliminary data.</text>
</comment>
<feature type="domain" description="D-isomer specific 2-hydroxyacid dehydrogenase catalytic" evidence="5">
    <location>
        <begin position="21"/>
        <end position="334"/>
    </location>
</feature>
<dbReference type="PROSITE" id="PS00065">
    <property type="entry name" value="D_2_HYDROXYACID_DH_1"/>
    <property type="match status" value="1"/>
</dbReference>
<dbReference type="InterPro" id="IPR029753">
    <property type="entry name" value="D-isomer_DH_CS"/>
</dbReference>
<evidence type="ECO:0000259" key="6">
    <source>
        <dbReference type="Pfam" id="PF02826"/>
    </source>
</evidence>
<evidence type="ECO:0000256" key="1">
    <source>
        <dbReference type="ARBA" id="ARBA00005854"/>
    </source>
</evidence>
<proteinExistence type="inferred from homology"/>
<gene>
    <name evidence="7" type="ORF">COX81_03995</name>
</gene>
<dbReference type="SUPFAM" id="SSF51735">
    <property type="entry name" value="NAD(P)-binding Rossmann-fold domains"/>
    <property type="match status" value="1"/>
</dbReference>
<evidence type="ECO:0000256" key="4">
    <source>
        <dbReference type="RuleBase" id="RU003719"/>
    </source>
</evidence>
<organism evidence="7 8">
    <name type="scientific">Candidatus Magasanikbacteria bacterium CG_4_10_14_0_2_um_filter_37_12</name>
    <dbReference type="NCBI Taxonomy" id="1974637"/>
    <lineage>
        <taxon>Bacteria</taxon>
        <taxon>Candidatus Magasanikiibacteriota</taxon>
    </lineage>
</organism>
<dbReference type="PROSITE" id="PS00670">
    <property type="entry name" value="D_2_HYDROXYACID_DH_2"/>
    <property type="match status" value="1"/>
</dbReference>
<dbReference type="SUPFAM" id="SSF52283">
    <property type="entry name" value="Formate/glycerate dehydrogenase catalytic domain-like"/>
    <property type="match status" value="1"/>
</dbReference>
<dbReference type="AlphaFoldDB" id="A0A2M7V6G7"/>
<evidence type="ECO:0000256" key="3">
    <source>
        <dbReference type="ARBA" id="ARBA00023027"/>
    </source>
</evidence>
<comment type="similarity">
    <text evidence="1 4">Belongs to the D-isomer specific 2-hydroxyacid dehydrogenase family.</text>
</comment>
<evidence type="ECO:0000313" key="8">
    <source>
        <dbReference type="Proteomes" id="UP000228568"/>
    </source>
</evidence>
<dbReference type="PANTHER" id="PTHR43026">
    <property type="entry name" value="2-HYDROXYACID DEHYDROGENASE HOMOLOG 1-RELATED"/>
    <property type="match status" value="1"/>
</dbReference>
<evidence type="ECO:0000259" key="5">
    <source>
        <dbReference type="Pfam" id="PF00389"/>
    </source>
</evidence>
<dbReference type="EMBL" id="PFPK01000047">
    <property type="protein sequence ID" value="PIZ94247.1"/>
    <property type="molecule type" value="Genomic_DNA"/>
</dbReference>
<dbReference type="InterPro" id="IPR058205">
    <property type="entry name" value="D-LDH-like"/>
</dbReference>
<dbReference type="PANTHER" id="PTHR43026:SF1">
    <property type="entry name" value="2-HYDROXYACID DEHYDROGENASE HOMOLOG 1-RELATED"/>
    <property type="match status" value="1"/>
</dbReference>
<keyword evidence="2 4" id="KW-0560">Oxidoreductase</keyword>
<reference evidence="8" key="1">
    <citation type="submission" date="2017-09" db="EMBL/GenBank/DDBJ databases">
        <title>Depth-based differentiation of microbial function through sediment-hosted aquifers and enrichment of novel symbionts in the deep terrestrial subsurface.</title>
        <authorList>
            <person name="Probst A.J."/>
            <person name="Ladd B."/>
            <person name="Jarett J.K."/>
            <person name="Geller-Mcgrath D.E."/>
            <person name="Sieber C.M.K."/>
            <person name="Emerson J.B."/>
            <person name="Anantharaman K."/>
            <person name="Thomas B.C."/>
            <person name="Malmstrom R."/>
            <person name="Stieglmeier M."/>
            <person name="Klingl A."/>
            <person name="Woyke T."/>
            <person name="Ryan C.M."/>
            <person name="Banfield J.F."/>
        </authorList>
    </citation>
    <scope>NUCLEOTIDE SEQUENCE [LARGE SCALE GENOMIC DNA]</scope>
</reference>
<protein>
    <submittedName>
        <fullName evidence="7">Hydroxyacid dehydrogenase</fullName>
    </submittedName>
</protein>
<dbReference type="InterPro" id="IPR029752">
    <property type="entry name" value="D-isomer_DH_CS1"/>
</dbReference>
<sequence>MPTKKYYCSFYGLMSGISGYLKKNLKGHVVKTTEDLLTISNIDKKTEILGVNCASPVNKEIMDALPKLKLIVALTTGYDHIDLKEAKKREIPVCNVPIYGESTVAQHTMALILALSRNIYTSGKRVKEGSFDFEGLRGFDLKDKTIGVVGTGHIGKHFIEMLQGFYTNIIAYDKFPDEKIAKKFKFSYVTLDKLLRTSDVISLHLPLFADTHHIINKKSIQKMKKGAYIINTARGGLIESEALLWGLETGHIAGAGLDVLEDEEMILNPEKLLWEEKHGEIIRHTLMNNVLIDHPKTIITPHNAFNSNESVIRIIDTTVENIEAFLGGNTKNNVT</sequence>
<accession>A0A2M7V6G7</accession>